<evidence type="ECO:0000256" key="9">
    <source>
        <dbReference type="PROSITE-ProRule" id="PRU00206"/>
    </source>
</evidence>
<evidence type="ECO:0000256" key="10">
    <source>
        <dbReference type="SAM" id="MobiDB-lite"/>
    </source>
</evidence>
<dbReference type="InterPro" id="IPR047526">
    <property type="entry name" value="TNR19/27/EDAR"/>
</dbReference>
<dbReference type="Ensembl" id="ENSGAGT00000013019.1">
    <property type="protein sequence ID" value="ENSGAGP00000011373.1"/>
    <property type="gene ID" value="ENSGAGG00000008785.1"/>
</dbReference>
<dbReference type="InterPro" id="IPR001368">
    <property type="entry name" value="TNFR/NGFR_Cys_rich_reg"/>
</dbReference>
<keyword evidence="7" id="KW-0675">Receptor</keyword>
<dbReference type="Pfam" id="PF00020">
    <property type="entry name" value="TNFR_c6"/>
    <property type="match status" value="1"/>
</dbReference>
<evidence type="ECO:0000256" key="11">
    <source>
        <dbReference type="SAM" id="Phobius"/>
    </source>
</evidence>
<keyword evidence="3" id="KW-0677">Repeat</keyword>
<comment type="caution">
    <text evidence="9">Lacks conserved residue(s) required for the propagation of feature annotation.</text>
</comment>
<keyword evidence="2 11" id="KW-0812">Transmembrane</keyword>
<dbReference type="PROSITE" id="PS00652">
    <property type="entry name" value="TNFR_NGFR_1"/>
    <property type="match status" value="2"/>
</dbReference>
<keyword evidence="4 11" id="KW-1133">Transmembrane helix</keyword>
<dbReference type="GO" id="GO:0043123">
    <property type="term" value="P:positive regulation of canonical NF-kappaB signal transduction"/>
    <property type="evidence" value="ECO:0007669"/>
    <property type="project" value="InterPro"/>
</dbReference>
<feature type="chain" id="PRO_5019097294" description="TNFR-Cys domain-containing protein" evidence="12">
    <location>
        <begin position="20"/>
        <end position="540"/>
    </location>
</feature>
<keyword evidence="6 9" id="KW-1015">Disulfide bond</keyword>
<name>A0A452H989_9SAUR</name>
<evidence type="ECO:0000256" key="3">
    <source>
        <dbReference type="ARBA" id="ARBA00022737"/>
    </source>
</evidence>
<evidence type="ECO:0000256" key="8">
    <source>
        <dbReference type="ARBA" id="ARBA00023180"/>
    </source>
</evidence>
<dbReference type="CDD" id="cd15838">
    <property type="entry name" value="TNFRSF27"/>
    <property type="match status" value="1"/>
</dbReference>
<comment type="subcellular location">
    <subcellularLocation>
        <location evidence="1">Membrane</location>
        <topology evidence="1">Single-pass membrane protein</topology>
    </subcellularLocation>
</comment>
<feature type="domain" description="TNFR-Cys" evidence="13">
    <location>
        <begin position="26"/>
        <end position="65"/>
    </location>
</feature>
<dbReference type="GO" id="GO:0005886">
    <property type="term" value="C:plasma membrane"/>
    <property type="evidence" value="ECO:0007669"/>
    <property type="project" value="InterPro"/>
</dbReference>
<dbReference type="Gene3D" id="2.10.50.10">
    <property type="entry name" value="Tumor Necrosis Factor Receptor, subunit A, domain 2"/>
    <property type="match status" value="2"/>
</dbReference>
<keyword evidence="15" id="KW-1185">Reference proteome</keyword>
<evidence type="ECO:0000256" key="5">
    <source>
        <dbReference type="ARBA" id="ARBA00023136"/>
    </source>
</evidence>
<evidence type="ECO:0000256" key="1">
    <source>
        <dbReference type="ARBA" id="ARBA00004167"/>
    </source>
</evidence>
<keyword evidence="12" id="KW-0732">Signal</keyword>
<dbReference type="InterPro" id="IPR034060">
    <property type="entry name" value="TNFRSF27_N"/>
</dbReference>
<feature type="compositionally biased region" description="Polar residues" evidence="10">
    <location>
        <begin position="298"/>
        <end position="316"/>
    </location>
</feature>
<organism evidence="14 15">
    <name type="scientific">Gopherus agassizii</name>
    <name type="common">Agassiz's desert tortoise</name>
    <dbReference type="NCBI Taxonomy" id="38772"/>
    <lineage>
        <taxon>Eukaryota</taxon>
        <taxon>Metazoa</taxon>
        <taxon>Chordata</taxon>
        <taxon>Craniata</taxon>
        <taxon>Vertebrata</taxon>
        <taxon>Euteleostomi</taxon>
        <taxon>Archelosauria</taxon>
        <taxon>Testudinata</taxon>
        <taxon>Testudines</taxon>
        <taxon>Cryptodira</taxon>
        <taxon>Durocryptodira</taxon>
        <taxon>Testudinoidea</taxon>
        <taxon>Testudinidae</taxon>
        <taxon>Gopherus</taxon>
    </lineage>
</organism>
<proteinExistence type="predicted"/>
<dbReference type="PRINTS" id="PR01973">
    <property type="entry name" value="TNFACTORR27"/>
</dbReference>
<evidence type="ECO:0000256" key="4">
    <source>
        <dbReference type="ARBA" id="ARBA00022989"/>
    </source>
</evidence>
<evidence type="ECO:0000256" key="12">
    <source>
        <dbReference type="SAM" id="SignalP"/>
    </source>
</evidence>
<dbReference type="GO" id="GO:0005031">
    <property type="term" value="F:tumor necrosis factor receptor activity"/>
    <property type="evidence" value="ECO:0007669"/>
    <property type="project" value="InterPro"/>
</dbReference>
<accession>A0A452H989</accession>
<feature type="transmembrane region" description="Helical" evidence="11">
    <location>
        <begin position="162"/>
        <end position="186"/>
    </location>
</feature>
<keyword evidence="5 11" id="KW-0472">Membrane</keyword>
<dbReference type="FunFam" id="2.10.50.10:FF:000003">
    <property type="entry name" value="Tumor necrosis factor receptor superfamily member 19"/>
    <property type="match status" value="1"/>
</dbReference>
<feature type="repeat" description="TNFR-Cys" evidence="9">
    <location>
        <begin position="67"/>
        <end position="107"/>
    </location>
</feature>
<dbReference type="InterPro" id="IPR022319">
    <property type="entry name" value="TNFR_27"/>
</dbReference>
<keyword evidence="8" id="KW-0325">Glycoprotein</keyword>
<dbReference type="GO" id="GO:0046330">
    <property type="term" value="P:positive regulation of JNK cascade"/>
    <property type="evidence" value="ECO:0007669"/>
    <property type="project" value="InterPro"/>
</dbReference>
<reference evidence="14" key="3">
    <citation type="submission" date="2025-09" db="UniProtKB">
        <authorList>
            <consortium name="Ensembl"/>
        </authorList>
    </citation>
    <scope>IDENTIFICATION</scope>
</reference>
<dbReference type="PANTHER" id="PTHR12120:SF8">
    <property type="entry name" value="TUMOR NECROSIS FACTOR RECEPTOR SUPERFAMILY MEMBER 27"/>
    <property type="match status" value="1"/>
</dbReference>
<evidence type="ECO:0000313" key="14">
    <source>
        <dbReference type="Ensembl" id="ENSGAGP00000011373.1"/>
    </source>
</evidence>
<feature type="disulfide bond" evidence="9">
    <location>
        <begin position="42"/>
        <end position="55"/>
    </location>
</feature>
<reference evidence="14" key="2">
    <citation type="submission" date="2025-08" db="UniProtKB">
        <authorList>
            <consortium name="Ensembl"/>
        </authorList>
    </citation>
    <scope>IDENTIFICATION</scope>
</reference>
<evidence type="ECO:0000259" key="13">
    <source>
        <dbReference type="PROSITE" id="PS50050"/>
    </source>
</evidence>
<dbReference type="STRING" id="38772.ENSGAGP00000011373"/>
<feature type="region of interest" description="Disordered" evidence="10">
    <location>
        <begin position="298"/>
        <end position="337"/>
    </location>
</feature>
<protein>
    <recommendedName>
        <fullName evidence="13">TNFR-Cys domain-containing protein</fullName>
    </recommendedName>
</protein>
<evidence type="ECO:0000313" key="15">
    <source>
        <dbReference type="Proteomes" id="UP000291020"/>
    </source>
</evidence>
<feature type="signal peptide" evidence="12">
    <location>
        <begin position="1"/>
        <end position="19"/>
    </location>
</feature>
<dbReference type="SMART" id="SM00208">
    <property type="entry name" value="TNFR"/>
    <property type="match status" value="2"/>
</dbReference>
<evidence type="ECO:0000256" key="2">
    <source>
        <dbReference type="ARBA" id="ARBA00022692"/>
    </source>
</evidence>
<sequence>MKRGPVLFFALFLVAEVRGAAPNPMECQESEYLDEHRKCIPCRECGPGWELSKECGYGEGRDAQCTACPPRRFKDSWGFHGCKPCLSCPLINRVQKSNCTATSNAACGECLPGFYSKTRIGGLQDLECIPCTKQTPSSEPQCSSRTSLVKVAIPTVPPQDTALLVLTSSALVIIVLVLLALAIICCKRFWKSQCQRVFLRTQNFSAQRVMFQASARPSRFPCEEQMSSSCCLGVKNLSPCSWQAEVPGPVEPVQLMSNGEAIGLQIPALQPNLEEIAVSPNPKSRLVRSVLETQPLIRNSGSSNCSAEGPSSSDARQGTAGFTEAPTPLSSCASEMQPRWPHAPVECTELDLQKFSTQAEFMGTKSQEDAEKQVAQRISRHTDDLTLEVPLFGAPLITQSELVLEAVRGSSSSFQIPTAESREQPQVNDVLSLVSEISSVTQGLPIVQLPHSLVLSLGFQLDPCLSGLKNFSHVGVALGVPSHLVSRMSGFKQLVAHLASSGDTVTVPALARVLQQLQRFDALLLLCDHFVLSRAQGCQH</sequence>
<reference evidence="15" key="1">
    <citation type="journal article" date="2017" name="PLoS ONE">
        <title>The Agassiz's desert tortoise genome provides a resource for the conservation of a threatened species.</title>
        <authorList>
            <person name="Tollis M."/>
            <person name="DeNardo D.F."/>
            <person name="Cornelius J.A."/>
            <person name="Dolby G.A."/>
            <person name="Edwards T."/>
            <person name="Henen B.T."/>
            <person name="Karl A.E."/>
            <person name="Murphy R.W."/>
            <person name="Kusumi K."/>
        </authorList>
    </citation>
    <scope>NUCLEOTIDE SEQUENCE [LARGE SCALE GENOMIC DNA]</scope>
</reference>
<evidence type="ECO:0000256" key="7">
    <source>
        <dbReference type="ARBA" id="ARBA00023170"/>
    </source>
</evidence>
<dbReference type="PROSITE" id="PS50050">
    <property type="entry name" value="TNFR_NGFR_2"/>
    <property type="match status" value="2"/>
</dbReference>
<dbReference type="AlphaFoldDB" id="A0A452H989"/>
<dbReference type="PANTHER" id="PTHR12120">
    <property type="entry name" value="TNFR-CYS DOMAIN-CONTAINING PROTEIN"/>
    <property type="match status" value="1"/>
</dbReference>
<feature type="repeat" description="TNFR-Cys" evidence="9">
    <location>
        <begin position="26"/>
        <end position="65"/>
    </location>
</feature>
<dbReference type="SUPFAM" id="SSF57586">
    <property type="entry name" value="TNF receptor-like"/>
    <property type="match status" value="1"/>
</dbReference>
<dbReference type="Proteomes" id="UP000291020">
    <property type="component" value="Unassembled WGS sequence"/>
</dbReference>
<feature type="domain" description="TNFR-Cys" evidence="13">
    <location>
        <begin position="67"/>
        <end position="107"/>
    </location>
</feature>
<evidence type="ECO:0000256" key="6">
    <source>
        <dbReference type="ARBA" id="ARBA00023157"/>
    </source>
</evidence>